<dbReference type="PANTHER" id="PTHR30619:SF7">
    <property type="entry name" value="BETA-LACTAMASE DOMAIN PROTEIN"/>
    <property type="match status" value="1"/>
</dbReference>
<evidence type="ECO:0000313" key="10">
    <source>
        <dbReference type="Proteomes" id="UP000250245"/>
    </source>
</evidence>
<feature type="transmembrane region" description="Helical" evidence="7">
    <location>
        <begin position="450"/>
        <end position="469"/>
    </location>
</feature>
<gene>
    <name evidence="9" type="ORF">NCTC11820_02277</name>
</gene>
<keyword evidence="3 7" id="KW-0812">Transmembrane</keyword>
<evidence type="ECO:0000256" key="5">
    <source>
        <dbReference type="ARBA" id="ARBA00023136"/>
    </source>
</evidence>
<evidence type="ECO:0000259" key="8">
    <source>
        <dbReference type="Pfam" id="PF03772"/>
    </source>
</evidence>
<accession>A0A2X3BL85</accession>
<proteinExistence type="predicted"/>
<evidence type="ECO:0000256" key="4">
    <source>
        <dbReference type="ARBA" id="ARBA00022989"/>
    </source>
</evidence>
<evidence type="ECO:0000256" key="2">
    <source>
        <dbReference type="ARBA" id="ARBA00022475"/>
    </source>
</evidence>
<dbReference type="EMBL" id="UASJ01000018">
    <property type="protein sequence ID" value="SQC02387.1"/>
    <property type="molecule type" value="Genomic_DNA"/>
</dbReference>
<feature type="transmembrane region" description="Helical" evidence="7">
    <location>
        <begin position="110"/>
        <end position="131"/>
    </location>
</feature>
<dbReference type="AlphaFoldDB" id="A0A2X3BL85"/>
<dbReference type="InterPro" id="IPR052159">
    <property type="entry name" value="Competence_DNA_uptake"/>
</dbReference>
<evidence type="ECO:0000256" key="7">
    <source>
        <dbReference type="SAM" id="Phobius"/>
    </source>
</evidence>
<comment type="subcellular location">
    <subcellularLocation>
        <location evidence="1">Cell membrane</location>
        <topology evidence="1">Multi-pass membrane protein</topology>
    </subcellularLocation>
</comment>
<dbReference type="GO" id="GO:0005886">
    <property type="term" value="C:plasma membrane"/>
    <property type="evidence" value="ECO:0007669"/>
    <property type="project" value="UniProtKB-SubCell"/>
</dbReference>
<keyword evidence="5 7" id="KW-0472">Membrane</keyword>
<evidence type="ECO:0000313" key="9">
    <source>
        <dbReference type="EMBL" id="SQC02387.1"/>
    </source>
</evidence>
<organism evidence="9 10">
    <name type="scientific">Mobiluncus curtisii</name>
    <dbReference type="NCBI Taxonomy" id="2051"/>
    <lineage>
        <taxon>Bacteria</taxon>
        <taxon>Bacillati</taxon>
        <taxon>Actinomycetota</taxon>
        <taxon>Actinomycetes</taxon>
        <taxon>Actinomycetales</taxon>
        <taxon>Actinomycetaceae</taxon>
        <taxon>Mobiluncus</taxon>
    </lineage>
</organism>
<dbReference type="PANTHER" id="PTHR30619">
    <property type="entry name" value="DNA INTERNALIZATION/COMPETENCE PROTEIN COMEC/REC2"/>
    <property type="match status" value="1"/>
</dbReference>
<feature type="compositionally biased region" description="Low complexity" evidence="6">
    <location>
        <begin position="88"/>
        <end position="98"/>
    </location>
</feature>
<keyword evidence="2" id="KW-1003">Cell membrane</keyword>
<dbReference type="Proteomes" id="UP000250245">
    <property type="component" value="Unassembled WGS sequence"/>
</dbReference>
<evidence type="ECO:0000256" key="3">
    <source>
        <dbReference type="ARBA" id="ARBA00022692"/>
    </source>
</evidence>
<protein>
    <submittedName>
        <fullName evidence="9">ComEC/Rec2-related protein</fullName>
    </submittedName>
</protein>
<dbReference type="Pfam" id="PF03772">
    <property type="entry name" value="Competence"/>
    <property type="match status" value="2"/>
</dbReference>
<evidence type="ECO:0000256" key="6">
    <source>
        <dbReference type="SAM" id="MobiDB-lite"/>
    </source>
</evidence>
<feature type="domain" description="ComEC/Rec2-related protein" evidence="8">
    <location>
        <begin position="280"/>
        <end position="315"/>
    </location>
</feature>
<keyword evidence="4 7" id="KW-1133">Transmembrane helix</keyword>
<evidence type="ECO:0000256" key="1">
    <source>
        <dbReference type="ARBA" id="ARBA00004651"/>
    </source>
</evidence>
<dbReference type="RefSeq" id="WP_112668490.1">
    <property type="nucleotide sequence ID" value="NZ_UASJ01000018.1"/>
</dbReference>
<feature type="region of interest" description="Disordered" evidence="6">
    <location>
        <begin position="75"/>
        <end position="100"/>
    </location>
</feature>
<feature type="transmembrane region" description="Helical" evidence="7">
    <location>
        <begin position="386"/>
        <end position="406"/>
    </location>
</feature>
<feature type="transmembrane region" description="Helical" evidence="7">
    <location>
        <begin position="50"/>
        <end position="72"/>
    </location>
</feature>
<dbReference type="InterPro" id="IPR004477">
    <property type="entry name" value="ComEC_N"/>
</dbReference>
<sequence>MTAPSETSLIIRRLRTDQDYRAAPLDLRLAIPAVSLWGALLVAGSRGECVALAVSLGFALVAVISAVALGRFNRSQGRGGSRPDHASVRVGTRGTNTPTRRRHRLFPRGSGLAALLITALVIAIVFGTLTLRLELISRDYLAVIGAHPTARFDIKAQVISTPKPSWGDSYRVDLRATRLTWHGFTYPTRARLQVKGAGWDEVPLGSWVRLRTGLAGRDLSTQYLGYAKSPTTPEVIGPPTGRFVFVNAVRQRLRQATSGLSESTAGMIMAMSLGLTVAQDPLDQESMQVAGLSHLTAVSGMHLSVLLSLALGLTAPETSWRASRGGGRDYGNFPDHVGRLCLRHSRGGHGVLTLVGLGIARPSRAVSSLSAAIIGMLLVQPFQATSWGFALSVVATGAIVTGGPYLSAWCARFLPRLLALPLAVSLSAQLACAPLMLVMRGKLQVYSLPANLLTGAVSSLVTVGGLGWLP</sequence>
<reference evidence="9 10" key="1">
    <citation type="submission" date="2018-06" db="EMBL/GenBank/DDBJ databases">
        <authorList>
            <consortium name="Pathogen Informatics"/>
            <person name="Doyle S."/>
        </authorList>
    </citation>
    <scope>NUCLEOTIDE SEQUENCE [LARGE SCALE GENOMIC DNA]</scope>
    <source>
        <strain evidence="9 10">NCTC11820</strain>
    </source>
</reference>
<name>A0A2X3BL85_9ACTO</name>
<feature type="domain" description="ComEC/Rec2-related protein" evidence="8">
    <location>
        <begin position="352"/>
        <end position="465"/>
    </location>
</feature>
<feature type="transmembrane region" description="Helical" evidence="7">
    <location>
        <begin position="418"/>
        <end position="438"/>
    </location>
</feature>